<dbReference type="Gene3D" id="3.30.70.270">
    <property type="match status" value="1"/>
</dbReference>
<gene>
    <name evidence="1" type="ORF">CC78DRAFT_466324</name>
</gene>
<evidence type="ECO:0008006" key="3">
    <source>
        <dbReference type="Google" id="ProtNLM"/>
    </source>
</evidence>
<protein>
    <recommendedName>
        <fullName evidence="3">Reverse transcriptase domain-containing protein</fullName>
    </recommendedName>
</protein>
<dbReference type="EMBL" id="ML986629">
    <property type="protein sequence ID" value="KAF2263228.1"/>
    <property type="molecule type" value="Genomic_DNA"/>
</dbReference>
<dbReference type="InterPro" id="IPR043502">
    <property type="entry name" value="DNA/RNA_pol_sf"/>
</dbReference>
<dbReference type="Proteomes" id="UP000800093">
    <property type="component" value="Unassembled WGS sequence"/>
</dbReference>
<dbReference type="InterPro" id="IPR043128">
    <property type="entry name" value="Rev_trsase/Diguanyl_cyclase"/>
</dbReference>
<accession>A0A9P4K6X3</accession>
<name>A0A9P4K6X3_9PLEO</name>
<dbReference type="AlphaFoldDB" id="A0A9P4K6X3"/>
<dbReference type="SUPFAM" id="SSF56672">
    <property type="entry name" value="DNA/RNA polymerases"/>
    <property type="match status" value="1"/>
</dbReference>
<keyword evidence="2" id="KW-1185">Reference proteome</keyword>
<reference evidence="2" key="1">
    <citation type="journal article" date="2020" name="Stud. Mycol.">
        <title>101 Dothideomycetes genomes: A test case for predicting lifestyles and emergence of pathogens.</title>
        <authorList>
            <person name="Haridas S."/>
            <person name="Albert R."/>
            <person name="Binder M."/>
            <person name="Bloem J."/>
            <person name="LaButti K."/>
            <person name="Salamov A."/>
            <person name="Andreopoulos B."/>
            <person name="Baker S."/>
            <person name="Barry K."/>
            <person name="Bills G."/>
            <person name="Bluhm B."/>
            <person name="Cannon C."/>
            <person name="Castanera R."/>
            <person name="Culley D."/>
            <person name="Daum C."/>
            <person name="Ezra D."/>
            <person name="Gonzalez J."/>
            <person name="Henrissat B."/>
            <person name="Kuo A."/>
            <person name="Liang C."/>
            <person name="Lipzen A."/>
            <person name="Lutzoni F."/>
            <person name="Magnuson J."/>
            <person name="Mondo S."/>
            <person name="Nolan M."/>
            <person name="Ohm R."/>
            <person name="Pangilinan J."/>
            <person name="Park H.-J."/>
            <person name="Ramirez L."/>
            <person name="Alfaro M."/>
            <person name="Sun H."/>
            <person name="Tritt A."/>
            <person name="Yoshinaga Y."/>
            <person name="Zwiers L.-H."/>
            <person name="Turgeon B."/>
            <person name="Goodwin S."/>
            <person name="Spatafora J."/>
            <person name="Crous P."/>
            <person name="Grigoriev I."/>
        </authorList>
    </citation>
    <scope>NUCLEOTIDE SEQUENCE [LARGE SCALE GENOMIC DNA]</scope>
    <source>
        <strain evidence="2">CBS 304.66</strain>
    </source>
</reference>
<evidence type="ECO:0000313" key="2">
    <source>
        <dbReference type="Proteomes" id="UP000800093"/>
    </source>
</evidence>
<evidence type="ECO:0000313" key="1">
    <source>
        <dbReference type="EMBL" id="KAF2263228.1"/>
    </source>
</evidence>
<dbReference type="OrthoDB" id="6771023at2759"/>
<comment type="caution">
    <text evidence="1">The sequence shown here is derived from an EMBL/GenBank/DDBJ whole genome shotgun (WGS) entry which is preliminary data.</text>
</comment>
<sequence>FVRVYIDDFIIFLNSFKEYKRYLRKLFERLNHLRFLLLVKKYYFSYSSAILLR</sequence>
<feature type="non-terminal residue" evidence="1">
    <location>
        <position position="1"/>
    </location>
</feature>
<organism evidence="1 2">
    <name type="scientific">Lojkania enalia</name>
    <dbReference type="NCBI Taxonomy" id="147567"/>
    <lineage>
        <taxon>Eukaryota</taxon>
        <taxon>Fungi</taxon>
        <taxon>Dikarya</taxon>
        <taxon>Ascomycota</taxon>
        <taxon>Pezizomycotina</taxon>
        <taxon>Dothideomycetes</taxon>
        <taxon>Pleosporomycetidae</taxon>
        <taxon>Pleosporales</taxon>
        <taxon>Pleosporales incertae sedis</taxon>
        <taxon>Lojkania</taxon>
    </lineage>
</organism>
<proteinExistence type="predicted"/>